<dbReference type="Pfam" id="PF12840">
    <property type="entry name" value="HTH_20"/>
    <property type="match status" value="1"/>
</dbReference>
<sequence>MVAATVRTLRHVTKANVMSAFESDVELADIVVRDTDVSSAVDEPVRAMILDMLAERAMTVDDVHEELTTRGFEKTTNTVRHHINELREAGLVEIERLEERRGGTLKFYRANTIVLSYAVPEESRREIAEMAEWMGPRLEPLIDELLDEYGADIERIAGEMTPCEHCRQQKYETYLLLTVLRRGFVDAYADE</sequence>
<dbReference type="AlphaFoldDB" id="A0A3M0CQ20"/>
<dbReference type="EMBL" id="REFS01000008">
    <property type="protein sequence ID" value="RMB11678.1"/>
    <property type="molecule type" value="Genomic_DNA"/>
</dbReference>
<accession>A0A3M0CQ20</accession>
<dbReference type="GO" id="GO:0003700">
    <property type="term" value="F:DNA-binding transcription factor activity"/>
    <property type="evidence" value="ECO:0007669"/>
    <property type="project" value="InterPro"/>
</dbReference>
<evidence type="ECO:0000313" key="2">
    <source>
        <dbReference type="EMBL" id="RMB11678.1"/>
    </source>
</evidence>
<dbReference type="InterPro" id="IPR036388">
    <property type="entry name" value="WH-like_DNA-bd_sf"/>
</dbReference>
<organism evidence="2 3">
    <name type="scientific">Haloplanus aerogenes</name>
    <dbReference type="NCBI Taxonomy" id="660522"/>
    <lineage>
        <taxon>Archaea</taxon>
        <taxon>Methanobacteriati</taxon>
        <taxon>Methanobacteriota</taxon>
        <taxon>Stenosarchaea group</taxon>
        <taxon>Halobacteria</taxon>
        <taxon>Halobacteriales</taxon>
        <taxon>Haloferacaceae</taxon>
        <taxon>Haloplanus</taxon>
    </lineage>
</organism>
<proteinExistence type="predicted"/>
<gene>
    <name evidence="2" type="ORF">ATH50_3377</name>
</gene>
<feature type="domain" description="HTH arsR-type" evidence="1">
    <location>
        <begin position="36"/>
        <end position="120"/>
    </location>
</feature>
<evidence type="ECO:0000259" key="1">
    <source>
        <dbReference type="SMART" id="SM00418"/>
    </source>
</evidence>
<protein>
    <submittedName>
        <fullName evidence="2">Helix-turn-helix protein</fullName>
    </submittedName>
</protein>
<dbReference type="Gene3D" id="1.10.10.10">
    <property type="entry name" value="Winged helix-like DNA-binding domain superfamily/Winged helix DNA-binding domain"/>
    <property type="match status" value="1"/>
</dbReference>
<dbReference type="InterPro" id="IPR011991">
    <property type="entry name" value="ArsR-like_HTH"/>
</dbReference>
<dbReference type="CDD" id="cd00090">
    <property type="entry name" value="HTH_ARSR"/>
    <property type="match status" value="1"/>
</dbReference>
<reference evidence="2 3" key="1">
    <citation type="journal article" date="2015" name="Stand. Genomic Sci.">
        <title>Genomic Encyclopedia of Bacterial and Archaeal Type Strains, Phase III: the genomes of soil and plant-associated and newly described type strains.</title>
        <authorList>
            <person name="Whitman W.B."/>
            <person name="Woyke T."/>
            <person name="Klenk H.P."/>
            <person name="Zhou Y."/>
            <person name="Lilburn T.G."/>
            <person name="Beck B.J."/>
            <person name="De Vos P."/>
            <person name="Vandamme P."/>
            <person name="Eisen J.A."/>
            <person name="Garrity G."/>
            <person name="Hugenholtz P."/>
            <person name="Kyrpides N.C."/>
        </authorList>
    </citation>
    <scope>NUCLEOTIDE SEQUENCE [LARGE SCALE GENOMIC DNA]</scope>
    <source>
        <strain evidence="2 3">CGMCC 1.10124</strain>
    </source>
</reference>
<dbReference type="SMART" id="SM00418">
    <property type="entry name" value="HTH_ARSR"/>
    <property type="match status" value="1"/>
</dbReference>
<dbReference type="InterPro" id="IPR001845">
    <property type="entry name" value="HTH_ArsR_DNA-bd_dom"/>
</dbReference>
<dbReference type="Proteomes" id="UP000277326">
    <property type="component" value="Unassembled WGS sequence"/>
</dbReference>
<evidence type="ECO:0000313" key="3">
    <source>
        <dbReference type="Proteomes" id="UP000277326"/>
    </source>
</evidence>
<comment type="caution">
    <text evidence="2">The sequence shown here is derived from an EMBL/GenBank/DDBJ whole genome shotgun (WGS) entry which is preliminary data.</text>
</comment>
<name>A0A3M0CQ20_9EURY</name>
<dbReference type="InterPro" id="IPR036390">
    <property type="entry name" value="WH_DNA-bd_sf"/>
</dbReference>
<dbReference type="SUPFAM" id="SSF46785">
    <property type="entry name" value="Winged helix' DNA-binding domain"/>
    <property type="match status" value="1"/>
</dbReference>